<dbReference type="InterPro" id="IPR047198">
    <property type="entry name" value="DDP-like_NUDIX"/>
</dbReference>
<keyword evidence="2" id="KW-0479">Metal-binding</keyword>
<dbReference type="RefSeq" id="WP_058310264.1">
    <property type="nucleotide sequence ID" value="NZ_CANLZE010000001.1"/>
</dbReference>
<dbReference type="GO" id="GO:0016462">
    <property type="term" value="F:pyrophosphatase activity"/>
    <property type="evidence" value="ECO:0007669"/>
    <property type="project" value="InterPro"/>
</dbReference>
<evidence type="ECO:0000256" key="3">
    <source>
        <dbReference type="ARBA" id="ARBA00022801"/>
    </source>
</evidence>
<comment type="cofactor">
    <cofactor evidence="1">
        <name>Mg(2+)</name>
        <dbReference type="ChEBI" id="CHEBI:18420"/>
    </cofactor>
</comment>
<gene>
    <name evidence="6" type="ORF">PH7735_01104</name>
</gene>
<proteinExistence type="predicted"/>
<organism evidence="6 7">
    <name type="scientific">Shimia thalassica</name>
    <dbReference type="NCBI Taxonomy" id="1715693"/>
    <lineage>
        <taxon>Bacteria</taxon>
        <taxon>Pseudomonadati</taxon>
        <taxon>Pseudomonadota</taxon>
        <taxon>Alphaproteobacteria</taxon>
        <taxon>Rhodobacterales</taxon>
        <taxon>Roseobacteraceae</taxon>
    </lineage>
</organism>
<evidence type="ECO:0000313" key="7">
    <source>
        <dbReference type="Proteomes" id="UP000051870"/>
    </source>
</evidence>
<dbReference type="EMBL" id="CYTW01000001">
    <property type="protein sequence ID" value="CUJ89587.1"/>
    <property type="molecule type" value="Genomic_DNA"/>
</dbReference>
<dbReference type="STRING" id="1715693.PH7735_01104"/>
<feature type="domain" description="Nudix hydrolase" evidence="5">
    <location>
        <begin position="20"/>
        <end position="155"/>
    </location>
</feature>
<evidence type="ECO:0000256" key="1">
    <source>
        <dbReference type="ARBA" id="ARBA00001946"/>
    </source>
</evidence>
<dbReference type="GO" id="GO:0005737">
    <property type="term" value="C:cytoplasm"/>
    <property type="evidence" value="ECO:0007669"/>
    <property type="project" value="TreeGrafter"/>
</dbReference>
<keyword evidence="7" id="KW-1185">Reference proteome</keyword>
<dbReference type="InterPro" id="IPR015797">
    <property type="entry name" value="NUDIX_hydrolase-like_dom_sf"/>
</dbReference>
<dbReference type="PANTHER" id="PTHR12629">
    <property type="entry name" value="DIPHOSPHOINOSITOL POLYPHOSPHATE PHOSPHOHYDROLASE"/>
    <property type="match status" value="1"/>
</dbReference>
<name>A0A0P1I4F0_9RHOB</name>
<dbReference type="SUPFAM" id="SSF55811">
    <property type="entry name" value="Nudix"/>
    <property type="match status" value="1"/>
</dbReference>
<sequence>MTLHIAKPRPIMMHSARKTDLRAQFAALVYRVQNDKTQVLLITSRKTRRWIIPKGWPMSGLTPSEAAAQEAWEEAGVKGITHDAPLGSYFYSKTIKTRGGPMPMPVMTIVYPMQARKLASKYPEAGQRRRKWLSPKKAALRVKEPELAQILRKFDARLLR</sequence>
<dbReference type="CDD" id="cd04666">
    <property type="entry name" value="NUDIX_DIPP2_like_Nudt4"/>
    <property type="match status" value="1"/>
</dbReference>
<evidence type="ECO:0000259" key="5">
    <source>
        <dbReference type="PROSITE" id="PS51462"/>
    </source>
</evidence>
<dbReference type="AlphaFoldDB" id="A0A0P1I4F0"/>
<protein>
    <submittedName>
        <fullName evidence="6">NUDIX domain protein</fullName>
    </submittedName>
</protein>
<accession>A0A0P1I4F0</accession>
<evidence type="ECO:0000256" key="4">
    <source>
        <dbReference type="ARBA" id="ARBA00022842"/>
    </source>
</evidence>
<dbReference type="PANTHER" id="PTHR12629:SF0">
    <property type="entry name" value="DIPHOSPHOINOSITOL-POLYPHOSPHATE DIPHOSPHATASE"/>
    <property type="match status" value="1"/>
</dbReference>
<dbReference type="Gene3D" id="3.90.79.10">
    <property type="entry name" value="Nucleoside Triphosphate Pyrophosphohydrolase"/>
    <property type="match status" value="1"/>
</dbReference>
<dbReference type="PROSITE" id="PS51462">
    <property type="entry name" value="NUDIX"/>
    <property type="match status" value="1"/>
</dbReference>
<dbReference type="GeneID" id="83880167"/>
<reference evidence="7" key="1">
    <citation type="submission" date="2015-09" db="EMBL/GenBank/DDBJ databases">
        <authorList>
            <person name="Rodrigo-Torres Lidia"/>
            <person name="Arahal R.David."/>
        </authorList>
    </citation>
    <scope>NUCLEOTIDE SEQUENCE [LARGE SCALE GENOMIC DNA]</scope>
    <source>
        <strain evidence="7">CECT 7735</strain>
    </source>
</reference>
<keyword evidence="4" id="KW-0460">Magnesium</keyword>
<dbReference type="InterPro" id="IPR000086">
    <property type="entry name" value="NUDIX_hydrolase_dom"/>
</dbReference>
<evidence type="ECO:0000256" key="2">
    <source>
        <dbReference type="ARBA" id="ARBA00022723"/>
    </source>
</evidence>
<dbReference type="Proteomes" id="UP000051870">
    <property type="component" value="Unassembled WGS sequence"/>
</dbReference>
<keyword evidence="3" id="KW-0378">Hydrolase</keyword>
<dbReference type="GO" id="GO:0046872">
    <property type="term" value="F:metal ion binding"/>
    <property type="evidence" value="ECO:0007669"/>
    <property type="project" value="UniProtKB-KW"/>
</dbReference>
<dbReference type="Pfam" id="PF00293">
    <property type="entry name" value="NUDIX"/>
    <property type="match status" value="1"/>
</dbReference>
<evidence type="ECO:0000313" key="6">
    <source>
        <dbReference type="EMBL" id="CUJ89587.1"/>
    </source>
</evidence>